<evidence type="ECO:0000256" key="3">
    <source>
        <dbReference type="ARBA" id="ARBA00022737"/>
    </source>
</evidence>
<dbReference type="PANTHER" id="PTHR24373">
    <property type="entry name" value="SLIT RELATED LEUCINE-RICH REPEAT NEURONAL PROTEIN"/>
    <property type="match status" value="1"/>
</dbReference>
<evidence type="ECO:0000313" key="5">
    <source>
        <dbReference type="Proteomes" id="UP001054945"/>
    </source>
</evidence>
<gene>
    <name evidence="4" type="ORF">CEXT_360721</name>
</gene>
<organism evidence="4 5">
    <name type="scientific">Caerostris extrusa</name>
    <name type="common">Bark spider</name>
    <name type="synonym">Caerostris bankana</name>
    <dbReference type="NCBI Taxonomy" id="172846"/>
    <lineage>
        <taxon>Eukaryota</taxon>
        <taxon>Metazoa</taxon>
        <taxon>Ecdysozoa</taxon>
        <taxon>Arthropoda</taxon>
        <taxon>Chelicerata</taxon>
        <taxon>Arachnida</taxon>
        <taxon>Araneae</taxon>
        <taxon>Araneomorphae</taxon>
        <taxon>Entelegynae</taxon>
        <taxon>Araneoidea</taxon>
        <taxon>Araneidae</taxon>
        <taxon>Caerostris</taxon>
    </lineage>
</organism>
<keyword evidence="5" id="KW-1185">Reference proteome</keyword>
<dbReference type="AlphaFoldDB" id="A0AAV4XGF1"/>
<dbReference type="Gene3D" id="3.80.10.10">
    <property type="entry name" value="Ribonuclease Inhibitor"/>
    <property type="match status" value="1"/>
</dbReference>
<dbReference type="EMBL" id="BPLR01017756">
    <property type="protein sequence ID" value="GIY94197.1"/>
    <property type="molecule type" value="Genomic_DNA"/>
</dbReference>
<dbReference type="Pfam" id="PF13855">
    <property type="entry name" value="LRR_8"/>
    <property type="match status" value="2"/>
</dbReference>
<keyword evidence="2" id="KW-0732">Signal</keyword>
<evidence type="ECO:0000256" key="2">
    <source>
        <dbReference type="ARBA" id="ARBA00022729"/>
    </source>
</evidence>
<dbReference type="PROSITE" id="PS51450">
    <property type="entry name" value="LRR"/>
    <property type="match status" value="3"/>
</dbReference>
<reference evidence="4 5" key="1">
    <citation type="submission" date="2021-06" db="EMBL/GenBank/DDBJ databases">
        <title>Caerostris extrusa draft genome.</title>
        <authorList>
            <person name="Kono N."/>
            <person name="Arakawa K."/>
        </authorList>
    </citation>
    <scope>NUCLEOTIDE SEQUENCE [LARGE SCALE GENOMIC DNA]</scope>
</reference>
<dbReference type="SUPFAM" id="SSF52058">
    <property type="entry name" value="L domain-like"/>
    <property type="match status" value="1"/>
</dbReference>
<protein>
    <submittedName>
        <fullName evidence="4">Uncharacterized protein</fullName>
    </submittedName>
</protein>
<keyword evidence="1" id="KW-0433">Leucine-rich repeat</keyword>
<dbReference type="InterPro" id="IPR003591">
    <property type="entry name" value="Leu-rich_rpt_typical-subtyp"/>
</dbReference>
<proteinExistence type="predicted"/>
<dbReference type="SMART" id="SM00369">
    <property type="entry name" value="LRR_TYP"/>
    <property type="match status" value="4"/>
</dbReference>
<keyword evidence="3" id="KW-0677">Repeat</keyword>
<dbReference type="Proteomes" id="UP001054945">
    <property type="component" value="Unassembled WGS sequence"/>
</dbReference>
<evidence type="ECO:0000313" key="4">
    <source>
        <dbReference type="EMBL" id="GIY94197.1"/>
    </source>
</evidence>
<sequence length="110" mass="12786">MLQTLEKDDLIGFRRTLEILDLSGNLLERVPQMTLLRMKKLVRLSLQDNRIRKIQPEDFEVWGETLTTLSLANNGITHLSEGSFAHLKKLKELKLSFNNILFFSSEIFKP</sequence>
<evidence type="ECO:0000256" key="1">
    <source>
        <dbReference type="ARBA" id="ARBA00022614"/>
    </source>
</evidence>
<dbReference type="InterPro" id="IPR050328">
    <property type="entry name" value="Dev_Immune_Receptor"/>
</dbReference>
<dbReference type="InterPro" id="IPR032675">
    <property type="entry name" value="LRR_dom_sf"/>
</dbReference>
<dbReference type="PANTHER" id="PTHR24373:SF393">
    <property type="entry name" value="PROTEIN SLIT-LIKE PROTEIN"/>
    <property type="match status" value="1"/>
</dbReference>
<dbReference type="InterPro" id="IPR001611">
    <property type="entry name" value="Leu-rich_rpt"/>
</dbReference>
<accession>A0AAV4XGF1</accession>
<name>A0AAV4XGF1_CAEEX</name>
<comment type="caution">
    <text evidence="4">The sequence shown here is derived from an EMBL/GenBank/DDBJ whole genome shotgun (WGS) entry which is preliminary data.</text>
</comment>